<evidence type="ECO:0000313" key="4">
    <source>
        <dbReference type="Proteomes" id="UP001431572"/>
    </source>
</evidence>
<accession>A0A8T7M800</accession>
<dbReference type="EMBL" id="JACATZ010000003">
    <property type="protein sequence ID" value="NWJ48267.1"/>
    <property type="molecule type" value="Genomic_DNA"/>
</dbReference>
<dbReference type="Proteomes" id="UP001431572">
    <property type="component" value="Chromosome 2"/>
</dbReference>
<name>A0A8T7M800_9CHLR</name>
<gene>
    <name evidence="1" type="ORF">HXX08_20620</name>
    <name evidence="2" type="ORF">OZ401_003807</name>
</gene>
<protein>
    <submittedName>
        <fullName evidence="1">Uncharacterized protein</fullName>
    </submittedName>
</protein>
<keyword evidence="4" id="KW-1185">Reference proteome</keyword>
<evidence type="ECO:0000313" key="1">
    <source>
        <dbReference type="EMBL" id="NWJ48267.1"/>
    </source>
</evidence>
<reference evidence="2" key="2">
    <citation type="journal article" date="2024" name="Nature">
        <title>Anoxygenic phototroph of the Chloroflexota uses a type I reaction centre.</title>
        <authorList>
            <person name="Tsuji J.M."/>
            <person name="Shaw N.A."/>
            <person name="Nagashima S."/>
            <person name="Venkiteswaran J.J."/>
            <person name="Schiff S.L."/>
            <person name="Watanabe T."/>
            <person name="Fukui M."/>
            <person name="Hanada S."/>
            <person name="Tank M."/>
            <person name="Neufeld J.D."/>
        </authorList>
    </citation>
    <scope>NUCLEOTIDE SEQUENCE</scope>
    <source>
        <strain evidence="2">L227-S17</strain>
    </source>
</reference>
<organism evidence="1 3">
    <name type="scientific">Candidatus Chlorohelix allophototropha</name>
    <dbReference type="NCBI Taxonomy" id="3003348"/>
    <lineage>
        <taxon>Bacteria</taxon>
        <taxon>Bacillati</taxon>
        <taxon>Chloroflexota</taxon>
        <taxon>Chloroflexia</taxon>
        <taxon>Candidatus Chloroheliales</taxon>
        <taxon>Candidatus Chloroheliaceae</taxon>
        <taxon>Candidatus Chlorohelix</taxon>
    </lineage>
</organism>
<dbReference type="EMBL" id="CP128400">
    <property type="protein sequence ID" value="WJW68203.1"/>
    <property type="molecule type" value="Genomic_DNA"/>
</dbReference>
<evidence type="ECO:0000313" key="2">
    <source>
        <dbReference type="EMBL" id="WJW68203.1"/>
    </source>
</evidence>
<dbReference type="RefSeq" id="WP_341470108.1">
    <property type="nucleotide sequence ID" value="NZ_CP128400.1"/>
</dbReference>
<dbReference type="AlphaFoldDB" id="A0A8T7M800"/>
<proteinExistence type="predicted"/>
<reference evidence="1 3" key="1">
    <citation type="submission" date="2020-06" db="EMBL/GenBank/DDBJ databases">
        <title>Anoxygenic phototrophic Chloroflexota member uses a Type I reaction center.</title>
        <authorList>
            <person name="Tsuji J.M."/>
            <person name="Shaw N.A."/>
            <person name="Nagashima S."/>
            <person name="Venkiteswaran J."/>
            <person name="Schiff S.L."/>
            <person name="Hanada S."/>
            <person name="Tank M."/>
            <person name="Neufeld J.D."/>
        </authorList>
    </citation>
    <scope>NUCLEOTIDE SEQUENCE [LARGE SCALE GENOMIC DNA]</scope>
    <source>
        <strain evidence="1">L227-S17</strain>
    </source>
</reference>
<dbReference type="Proteomes" id="UP000521676">
    <property type="component" value="Unassembled WGS sequence"/>
</dbReference>
<sequence>MDNLIQLDRGIAAKRRQAQEQAQEVARIGAEFVMAVRTEAIDCLKDLLLPGSPAAMQLEIFGANLFRIALRLEDSSELGQLAPVEFETQGNTGLLVLGVLEPLEQGEGHLKCLLGASLFLQQQSSGAWSILEVLPGTPGAPLDPNVLVERTVLDYYQGYASLPLQEGNLDPVERLFLKEMQGREGLFNLDELLNAFRLWRDFLTKSGSVLKRSLTSYAAAVEYLISLFDRFQVEGATVAKRYSTTVSAVQGRARLIAHALNATQFDDRYSIHTDPIAHYRQVFEDISGRFNQHEMEKAAQKYAGVFNTIEVSPNDTDFFGPTDR</sequence>
<evidence type="ECO:0000313" key="3">
    <source>
        <dbReference type="Proteomes" id="UP000521676"/>
    </source>
</evidence>